<protein>
    <submittedName>
        <fullName evidence="2">Uncharacterized protein</fullName>
    </submittedName>
</protein>
<sequence>MALRATPTEPQSGVWGQTLTARNTILRSNGPAERPWEHPRGQSNPRLTSDFCGSPPGRDSYIHPHTTPSTPRQWLTRIQNLQQHPHPNSQFPLQKKNQQPTNDTTPKPAKRTIIEIDPTPKSANVVQLCWGGGVLVDGVGEVGCGLRNSSELPPGPLELLLLVG</sequence>
<organism evidence="2 3">
    <name type="scientific">Puccinia graminis f. sp. tritici</name>
    <dbReference type="NCBI Taxonomy" id="56615"/>
    <lineage>
        <taxon>Eukaryota</taxon>
        <taxon>Fungi</taxon>
        <taxon>Dikarya</taxon>
        <taxon>Basidiomycota</taxon>
        <taxon>Pucciniomycotina</taxon>
        <taxon>Pucciniomycetes</taxon>
        <taxon>Pucciniales</taxon>
        <taxon>Pucciniaceae</taxon>
        <taxon>Puccinia</taxon>
    </lineage>
</organism>
<dbReference type="Proteomes" id="UP000324748">
    <property type="component" value="Unassembled WGS sequence"/>
</dbReference>
<dbReference type="EMBL" id="VSWC01000079">
    <property type="protein sequence ID" value="KAA1094804.1"/>
    <property type="molecule type" value="Genomic_DNA"/>
</dbReference>
<name>A0A5B0P261_PUCGR</name>
<accession>A0A5B0P261</accession>
<feature type="compositionally biased region" description="Polar residues" evidence="1">
    <location>
        <begin position="66"/>
        <end position="105"/>
    </location>
</feature>
<comment type="caution">
    <text evidence="2">The sequence shown here is derived from an EMBL/GenBank/DDBJ whole genome shotgun (WGS) entry which is preliminary data.</text>
</comment>
<reference evidence="2 3" key="1">
    <citation type="submission" date="2019-05" db="EMBL/GenBank/DDBJ databases">
        <title>Emergence of the Ug99 lineage of the wheat stem rust pathogen through somatic hybridization.</title>
        <authorList>
            <person name="Li F."/>
            <person name="Upadhyaya N.M."/>
            <person name="Sperschneider J."/>
            <person name="Matny O."/>
            <person name="Nguyen-Phuc H."/>
            <person name="Mago R."/>
            <person name="Raley C."/>
            <person name="Miller M.E."/>
            <person name="Silverstein K.A.T."/>
            <person name="Henningsen E."/>
            <person name="Hirsch C.D."/>
            <person name="Visser B."/>
            <person name="Pretorius Z.A."/>
            <person name="Steffenson B.J."/>
            <person name="Schwessinger B."/>
            <person name="Dodds P.N."/>
            <person name="Figueroa M."/>
        </authorList>
    </citation>
    <scope>NUCLEOTIDE SEQUENCE [LARGE SCALE GENOMIC DNA]</scope>
    <source>
        <strain evidence="2">21-0</strain>
    </source>
</reference>
<evidence type="ECO:0000256" key="1">
    <source>
        <dbReference type="SAM" id="MobiDB-lite"/>
    </source>
</evidence>
<proteinExistence type="predicted"/>
<gene>
    <name evidence="2" type="ORF">PGT21_030526</name>
</gene>
<evidence type="ECO:0000313" key="2">
    <source>
        <dbReference type="EMBL" id="KAA1094804.1"/>
    </source>
</evidence>
<evidence type="ECO:0000313" key="3">
    <source>
        <dbReference type="Proteomes" id="UP000324748"/>
    </source>
</evidence>
<feature type="region of interest" description="Disordered" evidence="1">
    <location>
        <begin position="1"/>
        <end position="110"/>
    </location>
</feature>
<dbReference type="AlphaFoldDB" id="A0A5B0P261"/>
<keyword evidence="3" id="KW-1185">Reference proteome</keyword>
<feature type="compositionally biased region" description="Polar residues" evidence="1">
    <location>
        <begin position="8"/>
        <end position="27"/>
    </location>
</feature>